<dbReference type="GeneID" id="92861378"/>
<feature type="region of interest" description="Disordered" evidence="1">
    <location>
        <begin position="71"/>
        <end position="95"/>
    </location>
</feature>
<feature type="domain" description="Deoxyribonuclease NucA/NucB" evidence="3">
    <location>
        <begin position="71"/>
        <end position="126"/>
    </location>
</feature>
<reference evidence="4 5" key="1">
    <citation type="submission" date="2019-06" db="EMBL/GenBank/DDBJ databases">
        <title>Genome sequence analysis of &gt;100 Bacillus licheniformis strains suggests intrinsic resistance to this species.</title>
        <authorList>
            <person name="Wels M."/>
            <person name="Siezen R.J."/>
            <person name="Johansen E."/>
            <person name="Stuer-Lauridsen B."/>
            <person name="Bjerre K."/>
            <person name="Nielsen B.K.K."/>
        </authorList>
    </citation>
    <scope>NUCLEOTIDE SEQUENCE [LARGE SCALE GENOMIC DNA]</scope>
    <source>
        <strain evidence="4 5">BAC-16736</strain>
    </source>
</reference>
<feature type="chain" id="PRO_5041057191" evidence="2">
    <location>
        <begin position="24"/>
        <end position="142"/>
    </location>
</feature>
<keyword evidence="2" id="KW-0732">Signal</keyword>
<feature type="compositionally biased region" description="Basic and acidic residues" evidence="1">
    <location>
        <begin position="71"/>
        <end position="80"/>
    </location>
</feature>
<evidence type="ECO:0000313" key="4">
    <source>
        <dbReference type="EMBL" id="TWL22298.1"/>
    </source>
</evidence>
<dbReference type="RefSeq" id="WP_003182220.1">
    <property type="nucleotide sequence ID" value="NZ_BEXU01000039.1"/>
</dbReference>
<dbReference type="Pfam" id="PF14040">
    <property type="entry name" value="DNase_NucA_NucB"/>
    <property type="match status" value="1"/>
</dbReference>
<organism evidence="4 5">
    <name type="scientific">Bacillus licheniformis</name>
    <dbReference type="NCBI Taxonomy" id="1402"/>
    <lineage>
        <taxon>Bacteria</taxon>
        <taxon>Bacillati</taxon>
        <taxon>Bacillota</taxon>
        <taxon>Bacilli</taxon>
        <taxon>Bacillales</taxon>
        <taxon>Bacillaceae</taxon>
        <taxon>Bacillus</taxon>
    </lineage>
</organism>
<dbReference type="Proteomes" id="UP000435910">
    <property type="component" value="Unassembled WGS sequence"/>
</dbReference>
<evidence type="ECO:0000259" key="3">
    <source>
        <dbReference type="Pfam" id="PF14040"/>
    </source>
</evidence>
<dbReference type="EMBL" id="NILC01000029">
    <property type="protein sequence ID" value="TWL22298.1"/>
    <property type="molecule type" value="Genomic_DNA"/>
</dbReference>
<comment type="caution">
    <text evidence="4">The sequence shown here is derived from an EMBL/GenBank/DDBJ whole genome shotgun (WGS) entry which is preliminary data.</text>
</comment>
<evidence type="ECO:0000256" key="1">
    <source>
        <dbReference type="SAM" id="MobiDB-lite"/>
    </source>
</evidence>
<dbReference type="OMA" id="MAFCEEG"/>
<accession>A0A1Y0YFI7</accession>
<evidence type="ECO:0000313" key="5">
    <source>
        <dbReference type="Proteomes" id="UP000435910"/>
    </source>
</evidence>
<feature type="signal peptide" evidence="2">
    <location>
        <begin position="1"/>
        <end position="23"/>
    </location>
</feature>
<evidence type="ECO:0000256" key="2">
    <source>
        <dbReference type="SAM" id="SignalP"/>
    </source>
</evidence>
<dbReference type="SMR" id="A0A1Y0YFI7"/>
<sequence length="142" mass="15332">MIKKWAVHLLFSALVLLGLSGGAAYSPQHAEGAARYDDILYFPASRYPETGAHISDAIKAGHSDVCTIERSGADKRRQESLKGIPTKPGFDRDEWPMAMCEEGGKGASVRYVSSSDNRGAGSWVGNRLSGFADGTRILFIVQ</sequence>
<dbReference type="AlphaFoldDB" id="A0A1Y0YFI7"/>
<name>A0A1Y0YFI7_BACLI</name>
<protein>
    <submittedName>
        <fullName evidence="4">Sporulation-specific extracellular nuclease</fullName>
    </submittedName>
</protein>
<proteinExistence type="predicted"/>
<gene>
    <name evidence="4" type="ORF">CHCC16736_3767</name>
</gene>
<dbReference type="InterPro" id="IPR029476">
    <property type="entry name" value="DNase_NucA_NucB"/>
</dbReference>